<dbReference type="Proteomes" id="UP000199051">
    <property type="component" value="Unassembled WGS sequence"/>
</dbReference>
<dbReference type="EMBL" id="FOGI01000003">
    <property type="protein sequence ID" value="SER46464.1"/>
    <property type="molecule type" value="Genomic_DNA"/>
</dbReference>
<dbReference type="InterPro" id="IPR023393">
    <property type="entry name" value="START-like_dom_sf"/>
</dbReference>
<dbReference type="SUPFAM" id="SSF55961">
    <property type="entry name" value="Bet v1-like"/>
    <property type="match status" value="1"/>
</dbReference>
<evidence type="ECO:0000313" key="1">
    <source>
        <dbReference type="EMBL" id="SER46464.1"/>
    </source>
</evidence>
<name>A0A1H9PE58_9PSEU</name>
<evidence type="ECO:0000313" key="2">
    <source>
        <dbReference type="Proteomes" id="UP000199051"/>
    </source>
</evidence>
<proteinExistence type="predicted"/>
<dbReference type="RefSeq" id="WP_092775939.1">
    <property type="nucleotide sequence ID" value="NZ_FOGI01000003.1"/>
</dbReference>
<dbReference type="STRING" id="155974.SAMN04487818_103411"/>
<organism evidence="1 2">
    <name type="scientific">Actinokineospora terrae</name>
    <dbReference type="NCBI Taxonomy" id="155974"/>
    <lineage>
        <taxon>Bacteria</taxon>
        <taxon>Bacillati</taxon>
        <taxon>Actinomycetota</taxon>
        <taxon>Actinomycetes</taxon>
        <taxon>Pseudonocardiales</taxon>
        <taxon>Pseudonocardiaceae</taxon>
        <taxon>Actinokineospora</taxon>
    </lineage>
</organism>
<dbReference type="Gene3D" id="3.30.530.20">
    <property type="match status" value="1"/>
</dbReference>
<evidence type="ECO:0008006" key="3">
    <source>
        <dbReference type="Google" id="ProtNLM"/>
    </source>
</evidence>
<accession>A0A1H9PE58</accession>
<reference evidence="2" key="1">
    <citation type="submission" date="2016-10" db="EMBL/GenBank/DDBJ databases">
        <authorList>
            <person name="Varghese N."/>
            <person name="Submissions S."/>
        </authorList>
    </citation>
    <scope>NUCLEOTIDE SEQUENCE [LARGE SCALE GENOMIC DNA]</scope>
    <source>
        <strain evidence="2">DSM 44260</strain>
    </source>
</reference>
<sequence>MVKRQVSATRVVGVGAGELFEMLADPAQHPVIDGSGTVVGSRSAGPRRLGLGDRFGMEMRIGLPYKILNTVVEFEEGTRIAWRHFFGHRWRWELRDLGDGRTEVTETFDWSTAKAGFLLEWVRFPAKNLHGIRATLDRLAERYPARG</sequence>
<keyword evidence="2" id="KW-1185">Reference proteome</keyword>
<protein>
    <recommendedName>
        <fullName evidence="3">Polyketide cyclase / dehydrase and lipid transport</fullName>
    </recommendedName>
</protein>
<dbReference type="AlphaFoldDB" id="A0A1H9PE58"/>
<gene>
    <name evidence="1" type="ORF">SAMN04487818_103411</name>
</gene>